<proteinExistence type="predicted"/>
<dbReference type="RefSeq" id="XP_046055809.1">
    <property type="nucleotide sequence ID" value="XM_046197513.1"/>
</dbReference>
<evidence type="ECO:0000256" key="3">
    <source>
        <dbReference type="ARBA" id="ARBA00023125"/>
    </source>
</evidence>
<evidence type="ECO:0000256" key="2">
    <source>
        <dbReference type="ARBA" id="ARBA00023015"/>
    </source>
</evidence>
<keyword evidence="8" id="KW-1185">Reference proteome</keyword>
<keyword evidence="2" id="KW-0805">Transcription regulation</keyword>
<protein>
    <submittedName>
        <fullName evidence="7">Uncharacterized protein</fullName>
    </submittedName>
</protein>
<evidence type="ECO:0000256" key="1">
    <source>
        <dbReference type="ARBA" id="ARBA00004123"/>
    </source>
</evidence>
<feature type="compositionally biased region" description="Polar residues" evidence="6">
    <location>
        <begin position="415"/>
        <end position="427"/>
    </location>
</feature>
<dbReference type="PANTHER" id="PTHR31845">
    <property type="entry name" value="FINGER DOMAIN PROTEIN, PUTATIVE-RELATED"/>
    <property type="match status" value="1"/>
</dbReference>
<dbReference type="OrthoDB" id="3365636at2759"/>
<dbReference type="AlphaFoldDB" id="A0A9P9KV09"/>
<feature type="compositionally biased region" description="Basic and acidic residues" evidence="6">
    <location>
        <begin position="369"/>
        <end position="380"/>
    </location>
</feature>
<name>A0A9P9KV09_FUSRE</name>
<dbReference type="Pfam" id="PF26233">
    <property type="entry name" value="NicX"/>
    <property type="match status" value="1"/>
</dbReference>
<keyword evidence="5" id="KW-0539">Nucleus</keyword>
<evidence type="ECO:0000256" key="6">
    <source>
        <dbReference type="SAM" id="MobiDB-lite"/>
    </source>
</evidence>
<dbReference type="PANTHER" id="PTHR31845:SF17">
    <property type="entry name" value="ZN(II)2CYS6 TRANSCRIPTION FACTOR (EUROFUNG)"/>
    <property type="match status" value="1"/>
</dbReference>
<dbReference type="Proteomes" id="UP000720189">
    <property type="component" value="Unassembled WGS sequence"/>
</dbReference>
<comment type="subcellular location">
    <subcellularLocation>
        <location evidence="1">Nucleus</location>
    </subcellularLocation>
</comment>
<gene>
    <name evidence="7" type="ORF">BKA55DRAFT_658300</name>
</gene>
<organism evidence="7 8">
    <name type="scientific">Fusarium redolens</name>
    <dbReference type="NCBI Taxonomy" id="48865"/>
    <lineage>
        <taxon>Eukaryota</taxon>
        <taxon>Fungi</taxon>
        <taxon>Dikarya</taxon>
        <taxon>Ascomycota</taxon>
        <taxon>Pezizomycotina</taxon>
        <taxon>Sordariomycetes</taxon>
        <taxon>Hypocreomycetidae</taxon>
        <taxon>Hypocreales</taxon>
        <taxon>Nectriaceae</taxon>
        <taxon>Fusarium</taxon>
        <taxon>Fusarium redolens species complex</taxon>
    </lineage>
</organism>
<dbReference type="GO" id="GO:0000981">
    <property type="term" value="F:DNA-binding transcription factor activity, RNA polymerase II-specific"/>
    <property type="evidence" value="ECO:0007669"/>
    <property type="project" value="TreeGrafter"/>
</dbReference>
<reference evidence="7" key="1">
    <citation type="journal article" date="2021" name="Nat. Commun.">
        <title>Genetic determinants of endophytism in the Arabidopsis root mycobiome.</title>
        <authorList>
            <person name="Mesny F."/>
            <person name="Miyauchi S."/>
            <person name="Thiergart T."/>
            <person name="Pickel B."/>
            <person name="Atanasova L."/>
            <person name="Karlsson M."/>
            <person name="Huettel B."/>
            <person name="Barry K.W."/>
            <person name="Haridas S."/>
            <person name="Chen C."/>
            <person name="Bauer D."/>
            <person name="Andreopoulos W."/>
            <person name="Pangilinan J."/>
            <person name="LaButti K."/>
            <person name="Riley R."/>
            <person name="Lipzen A."/>
            <person name="Clum A."/>
            <person name="Drula E."/>
            <person name="Henrissat B."/>
            <person name="Kohler A."/>
            <person name="Grigoriev I.V."/>
            <person name="Martin F.M."/>
            <person name="Hacquard S."/>
        </authorList>
    </citation>
    <scope>NUCLEOTIDE SEQUENCE</scope>
    <source>
        <strain evidence="7">MPI-CAGE-AT-0023</strain>
    </source>
</reference>
<keyword evidence="3" id="KW-0238">DNA-binding</keyword>
<accession>A0A9P9KV09</accession>
<dbReference type="InterPro" id="IPR058739">
    <property type="entry name" value="NicX"/>
</dbReference>
<dbReference type="GO" id="GO:0000976">
    <property type="term" value="F:transcription cis-regulatory region binding"/>
    <property type="evidence" value="ECO:0007669"/>
    <property type="project" value="TreeGrafter"/>
</dbReference>
<dbReference type="GeneID" id="70227467"/>
<dbReference type="GO" id="GO:0005634">
    <property type="term" value="C:nucleus"/>
    <property type="evidence" value="ECO:0007669"/>
    <property type="project" value="UniProtKB-SubCell"/>
</dbReference>
<feature type="region of interest" description="Disordered" evidence="6">
    <location>
        <begin position="360"/>
        <end position="427"/>
    </location>
</feature>
<dbReference type="EMBL" id="JAGMUX010000001">
    <property type="protein sequence ID" value="KAH7269041.1"/>
    <property type="molecule type" value="Genomic_DNA"/>
</dbReference>
<sequence>MSFVPSNSSTAFAYSDLPTSGVYGIIEAMPGVRNMLKYCQLKPGENVVILLEHTVDPVVVQAIAAGVVYHGGHVQILSVAPFAIGGMKTANAPGLLSKLLETADLVISCSWWGEVHSDTLFFDKIASSKCRVLSLHMSATVSALATGARFPYNVYELMESKMYSMLEAATEVRLTTRQGTDLTFKHPKISGGGPLRAGMWRPFPYGGANFYSSEVNGIIVCVDSTVTGIPEAPVNITIKGGIVTAIEGDEEGVRNTRAFSPTGSYLRHALIGLNPKVRVAGGTQFEREKHSGSFYLGLDGLIQGRPRLDTPGHAHNDIQFDYPTVCFDGKVVVDKVDSTSCKRCLETHCPCIYEETSSEYQRGRAAGAKRKEPASPERLHSATRHQNRRPSPLQDNELLTRCTPPRSAVREVGRQSGSPSQTSQENIGSGIIRPAVESEAQSQSLLHHFFTVMTDPPLISPSTDGDRQKPTLRLAVLATAASSLNMKLFAEMDTRLRHTLAEVVMVTGQKSIELVQALTLAVAFYAANEPLHKVRILGLAAQADSMSSDLGLYEISCQFHTDTGECTSSDEQQCIWTLAGARINAMECYDAMCTTLACLWAVNSVRVLFQRPLLPQYPPCTRSYVTILASSTIAHYQQIAAWTELEMIAVAAMASPVSNSSHLPENENSIRTELVSTLDNWNKTYTRFLECSKILLLHYSAVRTRLLEPNLGYLRNDKCPNPPFDECVLGGEHLSMMRQETQQVSHRLDISLIHDGLNNALSLSTDDVRAQGIIFFTDICYLFSVLINDYLSQTLRNISDSHARQRTVLCDLLNRATALLDSATAEHSNRLHCNARTFRNVLMRLRTKLDKTEVTIARQVRYEAKDVEQMVDSIYKERQSQASTMLPITNSTRDSGNVSGQEEGVFDIMFNGSMASTMPDMSDDVLGEVIMPLLASEHFNAFDFEELF</sequence>
<keyword evidence="4" id="KW-0804">Transcription</keyword>
<dbReference type="InterPro" id="IPR051089">
    <property type="entry name" value="prtT"/>
</dbReference>
<dbReference type="CDD" id="cd12148">
    <property type="entry name" value="fungal_TF_MHR"/>
    <property type="match status" value="1"/>
</dbReference>
<comment type="caution">
    <text evidence="7">The sequence shown here is derived from an EMBL/GenBank/DDBJ whole genome shotgun (WGS) entry which is preliminary data.</text>
</comment>
<evidence type="ECO:0000256" key="4">
    <source>
        <dbReference type="ARBA" id="ARBA00023163"/>
    </source>
</evidence>
<evidence type="ECO:0000313" key="8">
    <source>
        <dbReference type="Proteomes" id="UP000720189"/>
    </source>
</evidence>
<evidence type="ECO:0000313" key="7">
    <source>
        <dbReference type="EMBL" id="KAH7269041.1"/>
    </source>
</evidence>
<evidence type="ECO:0000256" key="5">
    <source>
        <dbReference type="ARBA" id="ARBA00023242"/>
    </source>
</evidence>